<dbReference type="EMBL" id="JANPWB010000003">
    <property type="protein sequence ID" value="KAJ1199072.1"/>
    <property type="molecule type" value="Genomic_DNA"/>
</dbReference>
<evidence type="ECO:0000313" key="2">
    <source>
        <dbReference type="EMBL" id="KAJ1199072.1"/>
    </source>
</evidence>
<evidence type="ECO:0000313" key="3">
    <source>
        <dbReference type="Proteomes" id="UP001066276"/>
    </source>
</evidence>
<feature type="region of interest" description="Disordered" evidence="1">
    <location>
        <begin position="137"/>
        <end position="170"/>
    </location>
</feature>
<gene>
    <name evidence="2" type="ORF">NDU88_002910</name>
</gene>
<reference evidence="2" key="1">
    <citation type="journal article" date="2022" name="bioRxiv">
        <title>Sequencing and chromosome-scale assembly of the giantPleurodeles waltlgenome.</title>
        <authorList>
            <person name="Brown T."/>
            <person name="Elewa A."/>
            <person name="Iarovenko S."/>
            <person name="Subramanian E."/>
            <person name="Araus A.J."/>
            <person name="Petzold A."/>
            <person name="Susuki M."/>
            <person name="Suzuki K.-i.T."/>
            <person name="Hayashi T."/>
            <person name="Toyoda A."/>
            <person name="Oliveira C."/>
            <person name="Osipova E."/>
            <person name="Leigh N.D."/>
            <person name="Simon A."/>
            <person name="Yun M.H."/>
        </authorList>
    </citation>
    <scope>NUCLEOTIDE SEQUENCE</scope>
    <source>
        <strain evidence="2">20211129_DDA</strain>
        <tissue evidence="2">Liver</tissue>
    </source>
</reference>
<sequence>MGSLTYLFFLPTDHLTKADLRKLCRECGLPVAKRSTKAEMLHAYIVWEEDRWAEREAARNQMTKYPSEEEEDYSHEKEDDSDEERDPVRKEWLMAQARWMEELDEFLERAEAASLLALEEEKIAAQELSCKELKLEAGRAESSSDGGSKNLASSNAEEGHKPRDVVPNLKKGVDTPRVVQGYEVVPVMHRVPEEGWGTGKGSHIPTGGRDTLLTLAESDREKGSPLVDVLDIECRDIPEEYGLSVRDRQKLSHQSQEGDVECFSKAELLGGWVKGTVVNTCEGQSDVIAGEHMSGPYFPELRQHQVECEFSDPRELTVEADFWVSTRESEEAFGGAPEGSGLGGSRPSEVGEDCSVPGRSQSLTCTVGPPFEGSPAVSEELGGMTVDSIPTVLVSGSTTPSEGVQKSRHRVERGWQTPVEDLESQGSALRAEPPRNDPGETVSGLGETQTLPDGQRSGDLRQPDSCVALGDGVSLVGGESAPQKVLECQAMAQPQGGDSGLAYQVKRSNSDLVGGRCAPQKVLACQAVVQPQGVDSGLDGQVQRLNSDLVGGRCASQKVLGCQAIAQPQGGDSGLANQVQRLTSDLVGGRCAPQKALVYQAVVQPQDGDPRLENQVQRLNSDLVEGQCALQEVLACQAIVQLQGGDSELNGPVQRLNSDLVEGQCALQKVLACQAIVQPQSADSGLDNRVPRLNSDLVGGRCAPQKVLACQAIAQPQGGDPGLGNQAQRLNSDLVGGAEVKL</sequence>
<name>A0AAV7VCI5_PLEWA</name>
<proteinExistence type="predicted"/>
<evidence type="ECO:0000256" key="1">
    <source>
        <dbReference type="SAM" id="MobiDB-lite"/>
    </source>
</evidence>
<feature type="compositionally biased region" description="Polar residues" evidence="1">
    <location>
        <begin position="395"/>
        <end position="404"/>
    </location>
</feature>
<feature type="region of interest" description="Disordered" evidence="1">
    <location>
        <begin position="58"/>
        <end position="87"/>
    </location>
</feature>
<dbReference type="AlphaFoldDB" id="A0AAV7VCI5"/>
<feature type="compositionally biased region" description="Polar residues" evidence="1">
    <location>
        <begin position="141"/>
        <end position="156"/>
    </location>
</feature>
<dbReference type="Proteomes" id="UP001066276">
    <property type="component" value="Chromosome 2_1"/>
</dbReference>
<comment type="caution">
    <text evidence="2">The sequence shown here is derived from an EMBL/GenBank/DDBJ whole genome shotgun (WGS) entry which is preliminary data.</text>
</comment>
<accession>A0AAV7VCI5</accession>
<organism evidence="2 3">
    <name type="scientific">Pleurodeles waltl</name>
    <name type="common">Iberian ribbed newt</name>
    <dbReference type="NCBI Taxonomy" id="8319"/>
    <lineage>
        <taxon>Eukaryota</taxon>
        <taxon>Metazoa</taxon>
        <taxon>Chordata</taxon>
        <taxon>Craniata</taxon>
        <taxon>Vertebrata</taxon>
        <taxon>Euteleostomi</taxon>
        <taxon>Amphibia</taxon>
        <taxon>Batrachia</taxon>
        <taxon>Caudata</taxon>
        <taxon>Salamandroidea</taxon>
        <taxon>Salamandridae</taxon>
        <taxon>Pleurodelinae</taxon>
        <taxon>Pleurodeles</taxon>
    </lineage>
</organism>
<feature type="region of interest" description="Disordered" evidence="1">
    <location>
        <begin position="328"/>
        <end position="359"/>
    </location>
</feature>
<keyword evidence="3" id="KW-1185">Reference proteome</keyword>
<protein>
    <submittedName>
        <fullName evidence="2">Uncharacterized protein</fullName>
    </submittedName>
</protein>
<feature type="compositionally biased region" description="Acidic residues" evidence="1">
    <location>
        <begin position="68"/>
        <end position="85"/>
    </location>
</feature>
<feature type="region of interest" description="Disordered" evidence="1">
    <location>
        <begin position="395"/>
        <end position="464"/>
    </location>
</feature>